<protein>
    <submittedName>
        <fullName evidence="1">Uncharacterized protein</fullName>
    </submittedName>
</protein>
<sequence>MYVQRMEGKWSSLKGIILMMASSGADERTVVFVIKVFFLTSLISSRGVHLAAEFGAGLYKLIERHDLDDGFIRCCRKYGLNAHHVRRPVRKEVGLNVSK</sequence>
<comment type="caution">
    <text evidence="1">The sequence shown here is derived from an EMBL/GenBank/DDBJ whole genome shotgun (WGS) entry which is preliminary data.</text>
</comment>
<proteinExistence type="predicted"/>
<evidence type="ECO:0000313" key="2">
    <source>
        <dbReference type="Proteomes" id="UP000499080"/>
    </source>
</evidence>
<evidence type="ECO:0000313" key="1">
    <source>
        <dbReference type="EMBL" id="GBO14364.1"/>
    </source>
</evidence>
<dbReference type="Proteomes" id="UP000499080">
    <property type="component" value="Unassembled WGS sequence"/>
</dbReference>
<name>A0A4Y2UQI4_ARAVE</name>
<reference evidence="1 2" key="1">
    <citation type="journal article" date="2019" name="Sci. Rep.">
        <title>Orb-weaving spider Araneus ventricosus genome elucidates the spidroin gene catalogue.</title>
        <authorList>
            <person name="Kono N."/>
            <person name="Nakamura H."/>
            <person name="Ohtoshi R."/>
            <person name="Moran D.A.P."/>
            <person name="Shinohara A."/>
            <person name="Yoshida Y."/>
            <person name="Fujiwara M."/>
            <person name="Mori M."/>
            <person name="Tomita M."/>
            <person name="Arakawa K."/>
        </authorList>
    </citation>
    <scope>NUCLEOTIDE SEQUENCE [LARGE SCALE GENOMIC DNA]</scope>
</reference>
<dbReference type="EMBL" id="BGPR01038509">
    <property type="protein sequence ID" value="GBO14364.1"/>
    <property type="molecule type" value="Genomic_DNA"/>
</dbReference>
<accession>A0A4Y2UQI4</accession>
<keyword evidence="2" id="KW-1185">Reference proteome</keyword>
<gene>
    <name evidence="1" type="ORF">AVEN_259992_1</name>
</gene>
<organism evidence="1 2">
    <name type="scientific">Araneus ventricosus</name>
    <name type="common">Orbweaver spider</name>
    <name type="synonym">Epeira ventricosa</name>
    <dbReference type="NCBI Taxonomy" id="182803"/>
    <lineage>
        <taxon>Eukaryota</taxon>
        <taxon>Metazoa</taxon>
        <taxon>Ecdysozoa</taxon>
        <taxon>Arthropoda</taxon>
        <taxon>Chelicerata</taxon>
        <taxon>Arachnida</taxon>
        <taxon>Araneae</taxon>
        <taxon>Araneomorphae</taxon>
        <taxon>Entelegynae</taxon>
        <taxon>Araneoidea</taxon>
        <taxon>Araneidae</taxon>
        <taxon>Araneus</taxon>
    </lineage>
</organism>
<dbReference type="OrthoDB" id="6409943at2759"/>
<dbReference type="AlphaFoldDB" id="A0A4Y2UQI4"/>